<dbReference type="GO" id="GO:0006508">
    <property type="term" value="P:proteolysis"/>
    <property type="evidence" value="ECO:0007669"/>
    <property type="project" value="UniProtKB-KW"/>
</dbReference>
<protein>
    <submittedName>
        <fullName evidence="9">Peptidase, S8A (Subtilisin) family</fullName>
        <ecNumber evidence="9">3.4.21.-</ecNumber>
    </submittedName>
</protein>
<evidence type="ECO:0000256" key="5">
    <source>
        <dbReference type="PROSITE-ProRule" id="PRU01240"/>
    </source>
</evidence>
<keyword evidence="2 5" id="KW-0645">Protease</keyword>
<dbReference type="InterPro" id="IPR036852">
    <property type="entry name" value="Peptidase_S8/S53_dom_sf"/>
</dbReference>
<feature type="active site" description="Charge relay system" evidence="5">
    <location>
        <position position="106"/>
    </location>
</feature>
<dbReference type="PROSITE" id="PS51892">
    <property type="entry name" value="SUBTILASE"/>
    <property type="match status" value="1"/>
</dbReference>
<dbReference type="PROSITE" id="PS00136">
    <property type="entry name" value="SUBTILASE_ASP"/>
    <property type="match status" value="1"/>
</dbReference>
<dbReference type="Gene3D" id="3.40.50.200">
    <property type="entry name" value="Peptidase S8/S53 domain"/>
    <property type="match status" value="1"/>
</dbReference>
<name>A0A6J4SMG0_9ACTN</name>
<sequence>MLGGSSALSQADGTASAAPATVKPPDDPLFQYQWQLPVMQIPSAWAVSRGAGATVAVLDTGVAYADRGPYRRAPDLAGTRFVAGRDFVADDSYPNDVPRSGDRRSHGTQIAGIIAQTAGNRIGGAGVAPEAAIMPVRVLDPDLSGSAKAIARGLRFAADHGADVANLSIAGPKRSRVLEDAVEYASAKGVTIVAAAGNDGRPSVSWPAAYPEVIAVGAVGRDGARAPYSNYGSALDLVAPAGAGSDVETGYGPADGVLAQTLKGGLGTFCFCFTSSTSAAAAEVSGVVALLVGSGRATSPAAVRRALLSSARDLGPPGPDPEYGAGLVQALGALTAARPASASQPAQAPPASSEGSRAVWLALSMGAAGLAVLAALSLARRGRRGRTA</sequence>
<accession>A0A6J4SMG0</accession>
<dbReference type="GO" id="GO:0004252">
    <property type="term" value="F:serine-type endopeptidase activity"/>
    <property type="evidence" value="ECO:0007669"/>
    <property type="project" value="UniProtKB-UniRule"/>
</dbReference>
<feature type="active site" description="Charge relay system" evidence="5">
    <location>
        <position position="278"/>
    </location>
</feature>
<keyword evidence="4 5" id="KW-0720">Serine protease</keyword>
<dbReference type="InterPro" id="IPR023827">
    <property type="entry name" value="Peptidase_S8_Asp-AS"/>
</dbReference>
<dbReference type="InterPro" id="IPR000209">
    <property type="entry name" value="Peptidase_S8/S53_dom"/>
</dbReference>
<evidence type="ECO:0000313" key="9">
    <source>
        <dbReference type="EMBL" id="CAA9495919.1"/>
    </source>
</evidence>
<organism evidence="9">
    <name type="scientific">uncultured Solirubrobacteraceae bacterium</name>
    <dbReference type="NCBI Taxonomy" id="1162706"/>
    <lineage>
        <taxon>Bacteria</taxon>
        <taxon>Bacillati</taxon>
        <taxon>Actinomycetota</taxon>
        <taxon>Thermoleophilia</taxon>
        <taxon>Solirubrobacterales</taxon>
        <taxon>Solirubrobacteraceae</taxon>
        <taxon>environmental samples</taxon>
    </lineage>
</organism>
<dbReference type="EMBL" id="CADCVR010000055">
    <property type="protein sequence ID" value="CAA9495919.1"/>
    <property type="molecule type" value="Genomic_DNA"/>
</dbReference>
<evidence type="ECO:0000256" key="1">
    <source>
        <dbReference type="ARBA" id="ARBA00011073"/>
    </source>
</evidence>
<proteinExistence type="inferred from homology"/>
<dbReference type="EC" id="3.4.21.-" evidence="9"/>
<reference evidence="9" key="1">
    <citation type="submission" date="2020-02" db="EMBL/GenBank/DDBJ databases">
        <authorList>
            <person name="Meier V. D."/>
        </authorList>
    </citation>
    <scope>NUCLEOTIDE SEQUENCE</scope>
    <source>
        <strain evidence="9">AVDCRST_MAG53</strain>
    </source>
</reference>
<evidence type="ECO:0000256" key="6">
    <source>
        <dbReference type="SAM" id="MobiDB-lite"/>
    </source>
</evidence>
<evidence type="ECO:0000256" key="7">
    <source>
        <dbReference type="SAM" id="Phobius"/>
    </source>
</evidence>
<feature type="active site" description="Charge relay system" evidence="5">
    <location>
        <position position="59"/>
    </location>
</feature>
<comment type="similarity">
    <text evidence="1 5">Belongs to the peptidase S8 family.</text>
</comment>
<dbReference type="Pfam" id="PF00082">
    <property type="entry name" value="Peptidase_S8"/>
    <property type="match status" value="1"/>
</dbReference>
<evidence type="ECO:0000256" key="4">
    <source>
        <dbReference type="ARBA" id="ARBA00022825"/>
    </source>
</evidence>
<feature type="region of interest" description="Disordered" evidence="6">
    <location>
        <begin position="1"/>
        <end position="24"/>
    </location>
</feature>
<feature type="compositionally biased region" description="Polar residues" evidence="6">
    <location>
        <begin position="1"/>
        <end position="13"/>
    </location>
</feature>
<dbReference type="SUPFAM" id="SSF52743">
    <property type="entry name" value="Subtilisin-like"/>
    <property type="match status" value="1"/>
</dbReference>
<gene>
    <name evidence="9" type="ORF">AVDCRST_MAG53-1792</name>
</gene>
<dbReference type="PANTHER" id="PTHR43806:SF11">
    <property type="entry name" value="CEREVISIN-RELATED"/>
    <property type="match status" value="1"/>
</dbReference>
<keyword evidence="7" id="KW-0812">Transmembrane</keyword>
<keyword evidence="3 5" id="KW-0378">Hydrolase</keyword>
<dbReference type="PANTHER" id="PTHR43806">
    <property type="entry name" value="PEPTIDASE S8"/>
    <property type="match status" value="1"/>
</dbReference>
<evidence type="ECO:0000259" key="8">
    <source>
        <dbReference type="Pfam" id="PF00082"/>
    </source>
</evidence>
<dbReference type="AlphaFoldDB" id="A0A6J4SMG0"/>
<feature type="domain" description="Peptidase S8/S53" evidence="8">
    <location>
        <begin position="50"/>
        <end position="326"/>
    </location>
</feature>
<keyword evidence="7" id="KW-0472">Membrane</keyword>
<dbReference type="InterPro" id="IPR015500">
    <property type="entry name" value="Peptidase_S8_subtilisin-rel"/>
</dbReference>
<evidence type="ECO:0000256" key="3">
    <source>
        <dbReference type="ARBA" id="ARBA00022801"/>
    </source>
</evidence>
<dbReference type="PRINTS" id="PR00723">
    <property type="entry name" value="SUBTILISIN"/>
</dbReference>
<feature type="transmembrane region" description="Helical" evidence="7">
    <location>
        <begin position="358"/>
        <end position="379"/>
    </location>
</feature>
<dbReference type="InterPro" id="IPR050131">
    <property type="entry name" value="Peptidase_S8_subtilisin-like"/>
</dbReference>
<evidence type="ECO:0000256" key="2">
    <source>
        <dbReference type="ARBA" id="ARBA00022670"/>
    </source>
</evidence>
<keyword evidence="7" id="KW-1133">Transmembrane helix</keyword>